<feature type="transmembrane region" description="Helical" evidence="6">
    <location>
        <begin position="228"/>
        <end position="247"/>
    </location>
</feature>
<gene>
    <name evidence="7" type="ORF">THARTR1_09394</name>
</gene>
<feature type="transmembrane region" description="Helical" evidence="6">
    <location>
        <begin position="253"/>
        <end position="272"/>
    </location>
</feature>
<evidence type="ECO:0000313" key="8">
    <source>
        <dbReference type="Proteomes" id="UP000236290"/>
    </source>
</evidence>
<feature type="region of interest" description="Disordered" evidence="5">
    <location>
        <begin position="1"/>
        <end position="36"/>
    </location>
</feature>
<feature type="transmembrane region" description="Helical" evidence="6">
    <location>
        <begin position="192"/>
        <end position="216"/>
    </location>
</feature>
<feature type="transmembrane region" description="Helical" evidence="6">
    <location>
        <begin position="506"/>
        <end position="526"/>
    </location>
</feature>
<dbReference type="GO" id="GO:0022857">
    <property type="term" value="F:transmembrane transporter activity"/>
    <property type="evidence" value="ECO:0007669"/>
    <property type="project" value="InterPro"/>
</dbReference>
<dbReference type="EMBL" id="MTYI01000173">
    <property type="protein sequence ID" value="PNP49864.1"/>
    <property type="molecule type" value="Genomic_DNA"/>
</dbReference>
<dbReference type="Gene3D" id="1.20.1250.20">
    <property type="entry name" value="MFS general substrate transporter like domains"/>
    <property type="match status" value="1"/>
</dbReference>
<reference evidence="7 8" key="1">
    <citation type="submission" date="2017-02" db="EMBL/GenBank/DDBJ databases">
        <title>Genomes of Trichoderma spp. with biocontrol activity.</title>
        <authorList>
            <person name="Gardiner D."/>
            <person name="Kazan K."/>
            <person name="Vos C."/>
            <person name="Harvey P."/>
        </authorList>
    </citation>
    <scope>NUCLEOTIDE SEQUENCE [LARGE SCALE GENOMIC DNA]</scope>
    <source>
        <strain evidence="7 8">Tr1</strain>
    </source>
</reference>
<proteinExistence type="predicted"/>
<feature type="transmembrane region" description="Helical" evidence="6">
    <location>
        <begin position="337"/>
        <end position="359"/>
    </location>
</feature>
<feature type="transmembrane region" description="Helical" evidence="6">
    <location>
        <begin position="379"/>
        <end position="400"/>
    </location>
</feature>
<evidence type="ECO:0000256" key="2">
    <source>
        <dbReference type="ARBA" id="ARBA00022692"/>
    </source>
</evidence>
<protein>
    <recommendedName>
        <fullName evidence="9">Major facilitator superfamily (MFS) profile domain-containing protein</fullName>
    </recommendedName>
</protein>
<evidence type="ECO:0008006" key="9">
    <source>
        <dbReference type="Google" id="ProtNLM"/>
    </source>
</evidence>
<evidence type="ECO:0000256" key="1">
    <source>
        <dbReference type="ARBA" id="ARBA00004141"/>
    </source>
</evidence>
<feature type="region of interest" description="Disordered" evidence="5">
    <location>
        <begin position="283"/>
        <end position="304"/>
    </location>
</feature>
<keyword evidence="2 6" id="KW-0812">Transmembrane</keyword>
<keyword evidence="3 6" id="KW-1133">Transmembrane helix</keyword>
<dbReference type="InterPro" id="IPR011701">
    <property type="entry name" value="MFS"/>
</dbReference>
<feature type="transmembrane region" description="Helical" evidence="6">
    <location>
        <begin position="412"/>
        <end position="430"/>
    </location>
</feature>
<feature type="transmembrane region" description="Helical" evidence="6">
    <location>
        <begin position="157"/>
        <end position="180"/>
    </location>
</feature>
<keyword evidence="4 6" id="KW-0472">Membrane</keyword>
<evidence type="ECO:0000256" key="5">
    <source>
        <dbReference type="SAM" id="MobiDB-lite"/>
    </source>
</evidence>
<dbReference type="InterPro" id="IPR036259">
    <property type="entry name" value="MFS_trans_sf"/>
</dbReference>
<dbReference type="PANTHER" id="PTHR23507:SF1">
    <property type="entry name" value="FI18259P1-RELATED"/>
    <property type="match status" value="1"/>
</dbReference>
<dbReference type="AlphaFoldDB" id="A0A2K0TWG0"/>
<dbReference type="GO" id="GO:0016020">
    <property type="term" value="C:membrane"/>
    <property type="evidence" value="ECO:0007669"/>
    <property type="project" value="UniProtKB-SubCell"/>
</dbReference>
<dbReference type="PANTHER" id="PTHR23507">
    <property type="entry name" value="ZGC:174356"/>
    <property type="match status" value="1"/>
</dbReference>
<dbReference type="Pfam" id="PF07690">
    <property type="entry name" value="MFS_1"/>
    <property type="match status" value="1"/>
</dbReference>
<evidence type="ECO:0000256" key="6">
    <source>
        <dbReference type="SAM" id="Phobius"/>
    </source>
</evidence>
<name>A0A2K0TWG0_TRIHA</name>
<evidence type="ECO:0000256" key="3">
    <source>
        <dbReference type="ARBA" id="ARBA00022989"/>
    </source>
</evidence>
<organism evidence="7 8">
    <name type="scientific">Trichoderma harzianum</name>
    <name type="common">Hypocrea lixii</name>
    <dbReference type="NCBI Taxonomy" id="5544"/>
    <lineage>
        <taxon>Eukaryota</taxon>
        <taxon>Fungi</taxon>
        <taxon>Dikarya</taxon>
        <taxon>Ascomycota</taxon>
        <taxon>Pezizomycotina</taxon>
        <taxon>Sordariomycetes</taxon>
        <taxon>Hypocreomycetidae</taxon>
        <taxon>Hypocreales</taxon>
        <taxon>Hypocreaceae</taxon>
        <taxon>Trichoderma</taxon>
    </lineage>
</organism>
<feature type="transmembrane region" description="Helical" evidence="6">
    <location>
        <begin position="130"/>
        <end position="150"/>
    </location>
</feature>
<comment type="subcellular location">
    <subcellularLocation>
        <location evidence="1">Membrane</location>
        <topology evidence="1">Multi-pass membrane protein</topology>
    </subcellularLocation>
</comment>
<dbReference type="SUPFAM" id="SSF103473">
    <property type="entry name" value="MFS general substrate transporter"/>
    <property type="match status" value="1"/>
</dbReference>
<sequence>MTLYGSEAVEAEPSGMGSDIQPNAQRRRSLDDAESVYEADEADEGTALLHDADLPADIAPSKSFRRFVLGMCVLFLFIIEVSQYILTPAMEQIMEDVICRRYHPDHVLAVHDNRCKETDVQKTLAMVRSWSMSGEMLFPLFVQISFGVVADKYGRRLVMFLALFGAFLQQAWITVVLLFPDTFSIWCMLYGSVFYLIGGGSQMVVAMVWTIIADVIPVAERTSVFYKVYAMNLLISVAVNPLAGWLLSVDAWLAMWIGNGILVVGMLSSALIPETLKLRQAADERRRGQDAPSPAEDEAEPSSRKIPAAKDLARRAWFSVKNDVSHVWHFIFASKSVVLLLLAYGPFYLIKLAFVLDILQYMTRRFNWEWSTATYINTISSLTAVFTLLVVLPVASNILTTRFHYNAIRRDLLLARISIVVFIIGSALTGMANVPWLFICSMVITNLGQGMGTLCRALLNAVVEPHTIATLNTTMSTMETLMGFIGSPVMGWLLSRGMELGGFWMGLPYLATTLLGVCVMVAIYLVRIPSGFAQGSRG</sequence>
<dbReference type="OrthoDB" id="194139at2759"/>
<evidence type="ECO:0000313" key="7">
    <source>
        <dbReference type="EMBL" id="PNP49864.1"/>
    </source>
</evidence>
<evidence type="ECO:0000256" key="4">
    <source>
        <dbReference type="ARBA" id="ARBA00023136"/>
    </source>
</evidence>
<comment type="caution">
    <text evidence="7">The sequence shown here is derived from an EMBL/GenBank/DDBJ whole genome shotgun (WGS) entry which is preliminary data.</text>
</comment>
<accession>A0A2K0TWG0</accession>
<dbReference type="Proteomes" id="UP000236290">
    <property type="component" value="Unassembled WGS sequence"/>
</dbReference>
<feature type="transmembrane region" description="Helical" evidence="6">
    <location>
        <begin position="67"/>
        <end position="86"/>
    </location>
</feature>